<evidence type="ECO:0000313" key="1">
    <source>
        <dbReference type="EMBL" id="MCE2054935.1"/>
    </source>
</evidence>
<dbReference type="InterPro" id="IPR040256">
    <property type="entry name" value="At4g02000-like"/>
</dbReference>
<keyword evidence="2" id="KW-1185">Reference proteome</keyword>
<protein>
    <submittedName>
        <fullName evidence="1">Uncharacterized protein</fullName>
    </submittedName>
</protein>
<evidence type="ECO:0000313" key="2">
    <source>
        <dbReference type="Proteomes" id="UP000823775"/>
    </source>
</evidence>
<accession>A0ABS8VXH5</accession>
<gene>
    <name evidence="1" type="ORF">HAX54_041672</name>
</gene>
<dbReference type="PANTHER" id="PTHR31286">
    <property type="entry name" value="GLYCINE-RICH CELL WALL STRUCTURAL PROTEIN 1.8-LIKE"/>
    <property type="match status" value="1"/>
</dbReference>
<name>A0ABS8VXH5_DATST</name>
<sequence>MKAVVWILLPDLSPKFFASKLLMTTASVVGKPIAIDKATQESSPSTARGKVIFASVVGKPIAIDKATQESRPSTARVKVILDLGDKLPKCIRLQYLDSKFYKMLEFQVVNVSQACDSGQRTSAEADNEQTVTVEAQAEKSGPQLMCKEALKEDGMAVVSRQTAFQAIVGDQYDDIIIIDKSHKQGTETVNTSSKELLVSSRQENSSRQDKVAQFTAVNFTSIGTQILENMNPLHALAGNLFTRHATTQFKGNTNATEK</sequence>
<reference evidence="1 2" key="1">
    <citation type="journal article" date="2021" name="BMC Genomics">
        <title>Datura genome reveals duplications of psychoactive alkaloid biosynthetic genes and high mutation rate following tissue culture.</title>
        <authorList>
            <person name="Rajewski A."/>
            <person name="Carter-House D."/>
            <person name="Stajich J."/>
            <person name="Litt A."/>
        </authorList>
    </citation>
    <scope>NUCLEOTIDE SEQUENCE [LARGE SCALE GENOMIC DNA]</scope>
    <source>
        <strain evidence="1">AR-01</strain>
    </source>
</reference>
<dbReference type="Proteomes" id="UP000823775">
    <property type="component" value="Unassembled WGS sequence"/>
</dbReference>
<dbReference type="EMBL" id="JACEIK010006029">
    <property type="protein sequence ID" value="MCE2054935.1"/>
    <property type="molecule type" value="Genomic_DNA"/>
</dbReference>
<comment type="caution">
    <text evidence="1">The sequence shown here is derived from an EMBL/GenBank/DDBJ whole genome shotgun (WGS) entry which is preliminary data.</text>
</comment>
<dbReference type="PANTHER" id="PTHR31286:SF104">
    <property type="entry name" value="PEROXIDASE"/>
    <property type="match status" value="1"/>
</dbReference>
<organism evidence="1 2">
    <name type="scientific">Datura stramonium</name>
    <name type="common">Jimsonweed</name>
    <name type="synonym">Common thornapple</name>
    <dbReference type="NCBI Taxonomy" id="4076"/>
    <lineage>
        <taxon>Eukaryota</taxon>
        <taxon>Viridiplantae</taxon>
        <taxon>Streptophyta</taxon>
        <taxon>Embryophyta</taxon>
        <taxon>Tracheophyta</taxon>
        <taxon>Spermatophyta</taxon>
        <taxon>Magnoliopsida</taxon>
        <taxon>eudicotyledons</taxon>
        <taxon>Gunneridae</taxon>
        <taxon>Pentapetalae</taxon>
        <taxon>asterids</taxon>
        <taxon>lamiids</taxon>
        <taxon>Solanales</taxon>
        <taxon>Solanaceae</taxon>
        <taxon>Solanoideae</taxon>
        <taxon>Datureae</taxon>
        <taxon>Datura</taxon>
    </lineage>
</organism>
<proteinExistence type="predicted"/>